<evidence type="ECO:0000313" key="1">
    <source>
        <dbReference type="EMBL" id="EAV42387.1"/>
    </source>
</evidence>
<comment type="caution">
    <text evidence="1">The sequence shown here is derived from an EMBL/GenBank/DDBJ whole genome shotgun (WGS) entry which is preliminary data.</text>
</comment>
<protein>
    <submittedName>
        <fullName evidence="1">Uncharacterized protein</fullName>
    </submittedName>
</protein>
<accession>A0NY43</accession>
<proteinExistence type="predicted"/>
<dbReference type="AlphaFoldDB" id="A0NY43"/>
<dbReference type="EMBL" id="AAUW01000015">
    <property type="protein sequence ID" value="EAV42387.1"/>
    <property type="molecule type" value="Genomic_DNA"/>
</dbReference>
<name>A0NY43_ROSAI</name>
<organism evidence="1 2">
    <name type="scientific">Roseibium aggregatum (strain ATCC 25650 / DSM 13394 / JCM 20685 / NBRC 16684 / NCIMB 2208 / IAM 12614 / B1)</name>
    <name type="common">Stappia aggregata</name>
    <dbReference type="NCBI Taxonomy" id="384765"/>
    <lineage>
        <taxon>Bacteria</taxon>
        <taxon>Pseudomonadati</taxon>
        <taxon>Pseudomonadota</taxon>
        <taxon>Alphaproteobacteria</taxon>
        <taxon>Hyphomicrobiales</taxon>
        <taxon>Stappiaceae</taxon>
        <taxon>Roseibium</taxon>
    </lineage>
</organism>
<evidence type="ECO:0000313" key="2">
    <source>
        <dbReference type="Proteomes" id="UP000004848"/>
    </source>
</evidence>
<reference evidence="1 2" key="1">
    <citation type="submission" date="2006-05" db="EMBL/GenBank/DDBJ databases">
        <authorList>
            <person name="King G."/>
            <person name="Ferriera S."/>
            <person name="Johnson J."/>
            <person name="Kravitz S."/>
            <person name="Beeson K."/>
            <person name="Sutton G."/>
            <person name="Rogers Y.-H."/>
            <person name="Friedman R."/>
            <person name="Frazier M."/>
            <person name="Venter J.C."/>
        </authorList>
    </citation>
    <scope>NUCLEOTIDE SEQUENCE [LARGE SCALE GENOMIC DNA]</scope>
    <source>
        <strain evidence="2">ATCC 25650 / DSM 13394 / JCM 20685 / NBRC 16684 / NCIMB 2208 / IAM 12614 / B1</strain>
    </source>
</reference>
<dbReference type="Proteomes" id="UP000004848">
    <property type="component" value="Unassembled WGS sequence"/>
</dbReference>
<sequence length="72" mass="7918">MNGQILGKTFALGGLAFAKASSSPVGDLTTDIARTGQEVEQPGYDDWRSLVFPEGYQTWVLVGARKMDHQRF</sequence>
<gene>
    <name evidence="1" type="ORF">SIAM614_22437</name>
</gene>